<organism evidence="2">
    <name type="scientific">viral metagenome</name>
    <dbReference type="NCBI Taxonomy" id="1070528"/>
    <lineage>
        <taxon>unclassified sequences</taxon>
        <taxon>metagenomes</taxon>
        <taxon>organismal metagenomes</taxon>
    </lineage>
</organism>
<evidence type="ECO:0000256" key="1">
    <source>
        <dbReference type="SAM" id="MobiDB-lite"/>
    </source>
</evidence>
<evidence type="ECO:0000313" key="2">
    <source>
        <dbReference type="EMBL" id="QHT34568.1"/>
    </source>
</evidence>
<accession>A0A6C0EZS2</accession>
<dbReference type="AlphaFoldDB" id="A0A6C0EZS2"/>
<dbReference type="EMBL" id="MN739002">
    <property type="protein sequence ID" value="QHT34568.1"/>
    <property type="molecule type" value="Genomic_DNA"/>
</dbReference>
<name>A0A6C0EZS2_9ZZZZ</name>
<protein>
    <submittedName>
        <fullName evidence="2">Uncharacterized protein</fullName>
    </submittedName>
</protein>
<reference evidence="2" key="1">
    <citation type="journal article" date="2020" name="Nature">
        <title>Giant virus diversity and host interactions through global metagenomics.</title>
        <authorList>
            <person name="Schulz F."/>
            <person name="Roux S."/>
            <person name="Paez-Espino D."/>
            <person name="Jungbluth S."/>
            <person name="Walsh D.A."/>
            <person name="Denef V.J."/>
            <person name="McMahon K.D."/>
            <person name="Konstantinidis K.T."/>
            <person name="Eloe-Fadrosh E.A."/>
            <person name="Kyrpides N.C."/>
            <person name="Woyke T."/>
        </authorList>
    </citation>
    <scope>NUCLEOTIDE SEQUENCE</scope>
    <source>
        <strain evidence="2">GVMAG-M-3300009163-63</strain>
    </source>
</reference>
<feature type="region of interest" description="Disordered" evidence="1">
    <location>
        <begin position="295"/>
        <end position="315"/>
    </location>
</feature>
<proteinExistence type="predicted"/>
<sequence>MKKNLGRKKSRSYAMKGGAGPYVYERGVTLTLDNPYTHFAVNSNDDGTYNFNIPDKTTGSFFSKKTTPAVNFTSFCELYQYYQANSPISCIQQQFLGKDGTRYKAPSFVDILGFVLLLMGTQQNTGGTMNLDDTEFFKMVCNLLLLVVNRGPICEDQSGQLLMSLSLREEILKQIKKKFLTSFTIHEMVTLPITSLDKSQIDRLLGLFKKVLFFYKYDTLPLSSYLTFEIMSTTPDKAFRAFGASTTIDSEKFKNDIKEPSNKFRNNSKLYTNDALESGPGMALGGRGRTRVKRTNKNRRMRTRRSRTRRTRRRY</sequence>